<dbReference type="GO" id="GO:0043565">
    <property type="term" value="F:sequence-specific DNA binding"/>
    <property type="evidence" value="ECO:0007669"/>
    <property type="project" value="TreeGrafter"/>
</dbReference>
<feature type="domain" description="HTH lysR-type" evidence="5">
    <location>
        <begin position="8"/>
        <end position="65"/>
    </location>
</feature>
<dbReference type="OrthoDB" id="7914859at2"/>
<evidence type="ECO:0000256" key="1">
    <source>
        <dbReference type="ARBA" id="ARBA00009437"/>
    </source>
</evidence>
<dbReference type="Proteomes" id="UP000198793">
    <property type="component" value="Unassembled WGS sequence"/>
</dbReference>
<evidence type="ECO:0000259" key="5">
    <source>
        <dbReference type="PROSITE" id="PS50931"/>
    </source>
</evidence>
<proteinExistence type="inferred from homology"/>
<dbReference type="STRING" id="1166073.SAMN05192530_102418"/>
<dbReference type="InterPro" id="IPR036388">
    <property type="entry name" value="WH-like_DNA-bd_sf"/>
</dbReference>
<dbReference type="InterPro" id="IPR036390">
    <property type="entry name" value="WH_DNA-bd_sf"/>
</dbReference>
<keyword evidence="4" id="KW-0804">Transcription</keyword>
<dbReference type="Pfam" id="PF00126">
    <property type="entry name" value="HTH_1"/>
    <property type="match status" value="1"/>
</dbReference>
<reference evidence="6 7" key="1">
    <citation type="submission" date="2016-10" db="EMBL/GenBank/DDBJ databases">
        <authorList>
            <person name="de Groot N.N."/>
        </authorList>
    </citation>
    <scope>NUCLEOTIDE SEQUENCE [LARGE SCALE GENOMIC DNA]</scope>
    <source>
        <strain evidence="7">L7-484,KACC 16230,DSM 25025</strain>
    </source>
</reference>
<sequence>MEHLPQNVDWDSVKVFLAVADSRSFRQASAELGKGINTLRATIERLEDQLGFRLFYREAEGTRLTNEGRRLVAAARDVQRSVADMCRVAQSTSDTMSGAIHLAVTEGIGTFWIIPQLVDFLRGEGRDINLNLECALRSVDVLRLEADISIQLTEPTAPDLIKKRLGFVHLSMFAGRSYVEAHGLPTSLADLANHRVVEQETEQFAGYRLAPLFGEEIARKMVPLRTNFSSAHYWAVAKGAGIGMLPNYAIAIGADLVPVNLDMKLGVEVWLAIHPEVIKTARHRVFVDWLVECFSREKYPWFGNTALHPDEIVDLLRASGELQTYFEGFTPKLAAAPETRRLGKAVADL</sequence>
<keyword evidence="7" id="KW-1185">Reference proteome</keyword>
<evidence type="ECO:0000256" key="2">
    <source>
        <dbReference type="ARBA" id="ARBA00023015"/>
    </source>
</evidence>
<dbReference type="SUPFAM" id="SSF46785">
    <property type="entry name" value="Winged helix' DNA-binding domain"/>
    <property type="match status" value="1"/>
</dbReference>
<dbReference type="PANTHER" id="PTHR30537">
    <property type="entry name" value="HTH-TYPE TRANSCRIPTIONAL REGULATOR"/>
    <property type="match status" value="1"/>
</dbReference>
<evidence type="ECO:0000313" key="6">
    <source>
        <dbReference type="EMBL" id="SDN91240.1"/>
    </source>
</evidence>
<dbReference type="AlphaFoldDB" id="A0A1H0F9G7"/>
<dbReference type="PROSITE" id="PS50931">
    <property type="entry name" value="HTH_LYSR"/>
    <property type="match status" value="1"/>
</dbReference>
<name>A0A1H0F9G7_9HYPH</name>
<gene>
    <name evidence="6" type="ORF">SAMN05192530_102418</name>
</gene>
<evidence type="ECO:0000256" key="4">
    <source>
        <dbReference type="ARBA" id="ARBA00023163"/>
    </source>
</evidence>
<dbReference type="InterPro" id="IPR058163">
    <property type="entry name" value="LysR-type_TF_proteobact-type"/>
</dbReference>
<keyword evidence="2" id="KW-0805">Transcription regulation</keyword>
<accession>A0A1H0F9G7</accession>
<dbReference type="SUPFAM" id="SSF53850">
    <property type="entry name" value="Periplasmic binding protein-like II"/>
    <property type="match status" value="1"/>
</dbReference>
<dbReference type="InterPro" id="IPR005119">
    <property type="entry name" value="LysR_subst-bd"/>
</dbReference>
<dbReference type="Gene3D" id="3.40.190.290">
    <property type="match status" value="1"/>
</dbReference>
<organism evidence="6 7">
    <name type="scientific">Aureimonas jatrophae</name>
    <dbReference type="NCBI Taxonomy" id="1166073"/>
    <lineage>
        <taxon>Bacteria</taxon>
        <taxon>Pseudomonadati</taxon>
        <taxon>Pseudomonadota</taxon>
        <taxon>Alphaproteobacteria</taxon>
        <taxon>Hyphomicrobiales</taxon>
        <taxon>Aurantimonadaceae</taxon>
        <taxon>Aureimonas</taxon>
    </lineage>
</organism>
<dbReference type="GO" id="GO:0003700">
    <property type="term" value="F:DNA-binding transcription factor activity"/>
    <property type="evidence" value="ECO:0007669"/>
    <property type="project" value="InterPro"/>
</dbReference>
<dbReference type="PANTHER" id="PTHR30537:SF3">
    <property type="entry name" value="TRANSCRIPTIONAL REGULATORY PROTEIN"/>
    <property type="match status" value="1"/>
</dbReference>
<dbReference type="Pfam" id="PF03466">
    <property type="entry name" value="LysR_substrate"/>
    <property type="match status" value="1"/>
</dbReference>
<protein>
    <submittedName>
        <fullName evidence="6">DNA-binding transcriptional regulator, LysR family</fullName>
    </submittedName>
</protein>
<dbReference type="RefSeq" id="WP_090670680.1">
    <property type="nucleotide sequence ID" value="NZ_FNIT01000002.1"/>
</dbReference>
<dbReference type="EMBL" id="FNIT01000002">
    <property type="protein sequence ID" value="SDN91240.1"/>
    <property type="molecule type" value="Genomic_DNA"/>
</dbReference>
<dbReference type="InterPro" id="IPR000847">
    <property type="entry name" value="LysR_HTH_N"/>
</dbReference>
<comment type="similarity">
    <text evidence="1">Belongs to the LysR transcriptional regulatory family.</text>
</comment>
<dbReference type="GO" id="GO:0006351">
    <property type="term" value="P:DNA-templated transcription"/>
    <property type="evidence" value="ECO:0007669"/>
    <property type="project" value="TreeGrafter"/>
</dbReference>
<evidence type="ECO:0000313" key="7">
    <source>
        <dbReference type="Proteomes" id="UP000198793"/>
    </source>
</evidence>
<dbReference type="Gene3D" id="1.10.10.10">
    <property type="entry name" value="Winged helix-like DNA-binding domain superfamily/Winged helix DNA-binding domain"/>
    <property type="match status" value="1"/>
</dbReference>
<keyword evidence="3 6" id="KW-0238">DNA-binding</keyword>
<evidence type="ECO:0000256" key="3">
    <source>
        <dbReference type="ARBA" id="ARBA00023125"/>
    </source>
</evidence>